<dbReference type="VEuPathDB" id="FungiDB:VP01_32g13"/>
<organism evidence="3 4">
    <name type="scientific">Puccinia sorghi</name>
    <dbReference type="NCBI Taxonomy" id="27349"/>
    <lineage>
        <taxon>Eukaryota</taxon>
        <taxon>Fungi</taxon>
        <taxon>Dikarya</taxon>
        <taxon>Basidiomycota</taxon>
        <taxon>Pucciniomycotina</taxon>
        <taxon>Pucciniomycetes</taxon>
        <taxon>Pucciniales</taxon>
        <taxon>Pucciniaceae</taxon>
        <taxon>Puccinia</taxon>
    </lineage>
</organism>
<comment type="caution">
    <text evidence="3">The sequence shown here is derived from an EMBL/GenBank/DDBJ whole genome shotgun (WGS) entry which is preliminary data.</text>
</comment>
<feature type="transmembrane region" description="Helical" evidence="2">
    <location>
        <begin position="825"/>
        <end position="843"/>
    </location>
</feature>
<feature type="transmembrane region" description="Helical" evidence="2">
    <location>
        <begin position="1266"/>
        <end position="1288"/>
    </location>
</feature>
<feature type="transmembrane region" description="Helical" evidence="2">
    <location>
        <begin position="790"/>
        <end position="813"/>
    </location>
</feature>
<keyword evidence="2" id="KW-0472">Membrane</keyword>
<feature type="transmembrane region" description="Helical" evidence="2">
    <location>
        <begin position="849"/>
        <end position="870"/>
    </location>
</feature>
<keyword evidence="2" id="KW-0812">Transmembrane</keyword>
<dbReference type="EMBL" id="LAVV01008280">
    <property type="protein sequence ID" value="KNZ53232.1"/>
    <property type="molecule type" value="Genomic_DNA"/>
</dbReference>
<evidence type="ECO:0000256" key="2">
    <source>
        <dbReference type="SAM" id="Phobius"/>
    </source>
</evidence>
<feature type="compositionally biased region" description="Basic and acidic residues" evidence="1">
    <location>
        <begin position="346"/>
        <end position="358"/>
    </location>
</feature>
<evidence type="ECO:0000313" key="3">
    <source>
        <dbReference type="EMBL" id="KNZ53232.1"/>
    </source>
</evidence>
<feature type="transmembrane region" description="Helical" evidence="2">
    <location>
        <begin position="928"/>
        <end position="956"/>
    </location>
</feature>
<feature type="transmembrane region" description="Helical" evidence="2">
    <location>
        <begin position="962"/>
        <end position="983"/>
    </location>
</feature>
<evidence type="ECO:0000256" key="1">
    <source>
        <dbReference type="SAM" id="MobiDB-lite"/>
    </source>
</evidence>
<protein>
    <submittedName>
        <fullName evidence="3">Uncharacterized protein</fullName>
    </submittedName>
</protein>
<sequence>MVYWPLILPTNPPNSNLLILGLPLPEIICNIYCRCAYYQEEDSLQVSSEDEGGEGGKAKGFLAKPTNRQIKLVPKQKKIAASKLFGKHNASSDLHLHNNHTRPVETLNEYDCKTHPWFFVGQVLRACLSDRLHCTSLEAVNLIYVIVVAKRKPSVHHSSSLSLSRTFFSFFAQKMMVTTTGMLSVVQLLHILAGVLSHPAGPLTRVKRHVGVDVSHEGIYGGHWLGRRSMSTRILEAATEEGQSFLLFPHCFQTATLGLTLPPPRLKTVSLHYTHIMISLIIPASLASAECHSSFPLISPHHAAPSVKLLTSSWFPLHSIRHGKCSWHAGSKGNTGEKNMISVQEDPEKMPTTRKEAASEDGSQKPNLHGIERTHEEGKTAEPTPGKGKWADGWRNRLQRVNTALRNLYQRIKQSLARLIKRVFARKRADKPPSDVKLVEFEKAKAAAPQSPEPLNKAQDPPLVGPPHPAEIHPQSDPVDQHLLAHSPALETLASSPEKPADIPATTDHVNVHGHQDIGDGRTSTLLHQHNNAQQTLVNFDLPEQPKEHPQVQLGGASEKSAAGEVSQLSIPYFTDLPQNRKKEEKKVPSAVSSVEGSHDNFFLQHEKPSGERHDTNVAADKLFHLYEIDLESNFDRYLPISFLFFPVSTKANQEALELAGDKRNPQNRVSLKCVDGIRQKHLWNQQLSQRRPAINIHTTITTWIMSLKELLWRRSTTQKDIQTDQLIYADYCLGNLDLPPYHPNKSRQGIKCGKQIFFTSLFINVYKHESFIFERYPFTCSTNLSTLRFAAVAVVPLFSFCSFIAGLLMFLSFTSAFFLNPSQFMLMLAPLLLCLVGSTPLASCSPVLCLLSSFLICSALHAAVCILFLKPNQECSIPSTSRKMVYRKPPISLPSLIDSNKLNSYAHSLNPLSSAQLSNFSLSPCSLITVTCTAAICLSPFFLSSSYLLFIFIFLSMLPCFYFQSLFLSIHYFLLIHCLLCSSQSGVSLSEIKPSFFTVQSSYLLPINIRILFILLLVFFLVDSKFDGVSPDNLCDNVFLLHLTQDYPLGISKQASKEGFLIFCSKFYCHIFSNILFKILLHNFSQVTKLENSTSSSCFSLVLPFEIQTGNFHNMLCLTRDPEGKRSVFRRMQTLCFTIGYIHHGAFQKFNFQLNCVWKRAAWPDQVVMEARICLMKMENWVGGGKSPPQGGKLSLLACYYVQPSQHSMYSGFTEFNCGLENTCNTIKFQITLVLNPLIIIEFFEQKQNFKIRIRKIWGKQRKKVKYGVLLLLLCILQLLAPCIILLRQQEFRCSGLAQLSPYDVRLLGGQFNRTLSLSHCPVSLKHRGRSPIASKVKETTSELGHNWIQ</sequence>
<feature type="compositionally biased region" description="Basic and acidic residues" evidence="1">
    <location>
        <begin position="370"/>
        <end position="380"/>
    </location>
</feature>
<evidence type="ECO:0000313" key="4">
    <source>
        <dbReference type="Proteomes" id="UP000037035"/>
    </source>
</evidence>
<gene>
    <name evidence="3" type="ORF">VP01_32g13</name>
</gene>
<accession>A0A0L6UYA9</accession>
<feature type="region of interest" description="Disordered" evidence="1">
    <location>
        <begin position="345"/>
        <end position="392"/>
    </location>
</feature>
<proteinExistence type="predicted"/>
<feature type="transmembrane region" description="Helical" evidence="2">
    <location>
        <begin position="1004"/>
        <end position="1023"/>
    </location>
</feature>
<keyword evidence="2" id="KW-1133">Transmembrane helix</keyword>
<keyword evidence="4" id="KW-1185">Reference proteome</keyword>
<dbReference type="Proteomes" id="UP000037035">
    <property type="component" value="Unassembled WGS sequence"/>
</dbReference>
<name>A0A0L6UYA9_9BASI</name>
<feature type="region of interest" description="Disordered" evidence="1">
    <location>
        <begin position="443"/>
        <end position="471"/>
    </location>
</feature>
<reference evidence="3 4" key="1">
    <citation type="submission" date="2015-08" db="EMBL/GenBank/DDBJ databases">
        <title>Next Generation Sequencing and Analysis of the Genome of Puccinia sorghi L Schw, the Causal Agent of Maize Common Rust.</title>
        <authorList>
            <person name="Rochi L."/>
            <person name="Burguener G."/>
            <person name="Darino M."/>
            <person name="Turjanski A."/>
            <person name="Kreff E."/>
            <person name="Dieguez M.J."/>
            <person name="Sacco F."/>
        </authorList>
    </citation>
    <scope>NUCLEOTIDE SEQUENCE [LARGE SCALE GENOMIC DNA]</scope>
    <source>
        <strain evidence="3 4">RO10H11247</strain>
    </source>
</reference>